<keyword evidence="4" id="KW-0732">Signal</keyword>
<dbReference type="Pfam" id="PF08263">
    <property type="entry name" value="LRRNT_2"/>
    <property type="match status" value="1"/>
</dbReference>
<evidence type="ECO:0000256" key="2">
    <source>
        <dbReference type="ARBA" id="ARBA00022614"/>
    </source>
</evidence>
<comment type="subcellular location">
    <subcellularLocation>
        <location evidence="1">Membrane</location>
        <topology evidence="1">Single-pass type I membrane protein</topology>
    </subcellularLocation>
</comment>
<protein>
    <recommendedName>
        <fullName evidence="12">Leucine-rich repeat-containing N-terminal plant-type domain-containing protein</fullName>
    </recommendedName>
</protein>
<dbReference type="EMBL" id="CM018040">
    <property type="protein sequence ID" value="KAA8535531.1"/>
    <property type="molecule type" value="Genomic_DNA"/>
</dbReference>
<evidence type="ECO:0000256" key="7">
    <source>
        <dbReference type="ARBA" id="ARBA00022840"/>
    </source>
</evidence>
<accession>A0A5J5B306</accession>
<keyword evidence="9" id="KW-0472">Membrane</keyword>
<dbReference type="InterPro" id="IPR013210">
    <property type="entry name" value="LRR_N_plant-typ"/>
</dbReference>
<evidence type="ECO:0000256" key="9">
    <source>
        <dbReference type="ARBA" id="ARBA00023136"/>
    </source>
</evidence>
<dbReference type="Proteomes" id="UP000325577">
    <property type="component" value="Linkage Group LG17"/>
</dbReference>
<evidence type="ECO:0000256" key="10">
    <source>
        <dbReference type="ARBA" id="ARBA00023170"/>
    </source>
</evidence>
<feature type="domain" description="Leucine-rich repeat-containing N-terminal plant-type" evidence="12">
    <location>
        <begin position="13"/>
        <end position="52"/>
    </location>
</feature>
<dbReference type="GO" id="GO:0016020">
    <property type="term" value="C:membrane"/>
    <property type="evidence" value="ECO:0007669"/>
    <property type="project" value="UniProtKB-SubCell"/>
</dbReference>
<keyword evidence="14" id="KW-1185">Reference proteome</keyword>
<evidence type="ECO:0000256" key="11">
    <source>
        <dbReference type="ARBA" id="ARBA00023180"/>
    </source>
</evidence>
<dbReference type="SUPFAM" id="SSF56112">
    <property type="entry name" value="Protein kinase-like (PK-like)"/>
    <property type="match status" value="1"/>
</dbReference>
<dbReference type="InterPro" id="IPR001611">
    <property type="entry name" value="Leu-rich_rpt"/>
</dbReference>
<gene>
    <name evidence="13" type="ORF">F0562_030534</name>
</gene>
<dbReference type="InterPro" id="IPR011009">
    <property type="entry name" value="Kinase-like_dom_sf"/>
</dbReference>
<sequence length="364" mass="41152">MICLAFSFSSNLTDQSALLAFRNEITTDPNNILASNWTTKISFCNWVGVSCSRQRQRVRALKLRNMGLQGTISPYVGNLSFLVRLDLRNNSFHGPLTHEIGRLSRMKALILQDNKIQGIIPPTLFHCRMLQNISLWNNRFSGQIPEELGTLSKVQILYLGCNYFTGTIPSSVANLSTLQLLCELTDLSLSYNKLEGSIPRDIGSLRKLEILYLGGNNFEGVDSRIIWRLGRLGIYGSPTTIYQAQFPEYGSEGRVSTRGDIFSYGIMLLETFTKKKPTDEMFTGELTLRHWVNASLLDKLMEVVDCGLLRIENGDMIATQDSLLAIMELGLECCKEIPEERNDIQEVVSKLNKIKLQLIRNRRT</sequence>
<organism evidence="13 14">
    <name type="scientific">Nyssa sinensis</name>
    <dbReference type="NCBI Taxonomy" id="561372"/>
    <lineage>
        <taxon>Eukaryota</taxon>
        <taxon>Viridiplantae</taxon>
        <taxon>Streptophyta</taxon>
        <taxon>Embryophyta</taxon>
        <taxon>Tracheophyta</taxon>
        <taxon>Spermatophyta</taxon>
        <taxon>Magnoliopsida</taxon>
        <taxon>eudicotyledons</taxon>
        <taxon>Gunneridae</taxon>
        <taxon>Pentapetalae</taxon>
        <taxon>asterids</taxon>
        <taxon>Cornales</taxon>
        <taxon>Nyssaceae</taxon>
        <taxon>Nyssa</taxon>
    </lineage>
</organism>
<evidence type="ECO:0000313" key="13">
    <source>
        <dbReference type="EMBL" id="KAA8535531.1"/>
    </source>
</evidence>
<keyword evidence="5" id="KW-0677">Repeat</keyword>
<dbReference type="Pfam" id="PF00560">
    <property type="entry name" value="LRR_1"/>
    <property type="match status" value="1"/>
</dbReference>
<dbReference type="AlphaFoldDB" id="A0A5J5B306"/>
<dbReference type="GO" id="GO:0005524">
    <property type="term" value="F:ATP binding"/>
    <property type="evidence" value="ECO:0007669"/>
    <property type="project" value="UniProtKB-KW"/>
</dbReference>
<reference evidence="13 14" key="1">
    <citation type="submission" date="2019-09" db="EMBL/GenBank/DDBJ databases">
        <title>A chromosome-level genome assembly of the Chinese tupelo Nyssa sinensis.</title>
        <authorList>
            <person name="Yang X."/>
            <person name="Kang M."/>
            <person name="Yang Y."/>
            <person name="Xiong H."/>
            <person name="Wang M."/>
            <person name="Zhang Z."/>
            <person name="Wang Z."/>
            <person name="Wu H."/>
            <person name="Ma T."/>
            <person name="Liu J."/>
            <person name="Xi Z."/>
        </authorList>
    </citation>
    <scope>NUCLEOTIDE SEQUENCE [LARGE SCALE GENOMIC DNA]</scope>
    <source>
        <strain evidence="13">J267</strain>
        <tissue evidence="13">Leaf</tissue>
    </source>
</reference>
<evidence type="ECO:0000313" key="14">
    <source>
        <dbReference type="Proteomes" id="UP000325577"/>
    </source>
</evidence>
<evidence type="ECO:0000256" key="8">
    <source>
        <dbReference type="ARBA" id="ARBA00022989"/>
    </source>
</evidence>
<keyword evidence="10" id="KW-0675">Receptor</keyword>
<keyword evidence="2" id="KW-0433">Leucine-rich repeat</keyword>
<keyword evidence="8" id="KW-1133">Transmembrane helix</keyword>
<proteinExistence type="predicted"/>
<keyword evidence="7" id="KW-0067">ATP-binding</keyword>
<dbReference type="Pfam" id="PF13855">
    <property type="entry name" value="LRR_8"/>
    <property type="match status" value="1"/>
</dbReference>
<evidence type="ECO:0000256" key="5">
    <source>
        <dbReference type="ARBA" id="ARBA00022737"/>
    </source>
</evidence>
<dbReference type="InterPro" id="IPR046959">
    <property type="entry name" value="PRK1-6/SRF4-like"/>
</dbReference>
<evidence type="ECO:0000256" key="3">
    <source>
        <dbReference type="ARBA" id="ARBA00022692"/>
    </source>
</evidence>
<dbReference type="Gene3D" id="3.80.10.10">
    <property type="entry name" value="Ribonuclease Inhibitor"/>
    <property type="match status" value="2"/>
</dbReference>
<evidence type="ECO:0000256" key="4">
    <source>
        <dbReference type="ARBA" id="ARBA00022729"/>
    </source>
</evidence>
<evidence type="ECO:0000256" key="6">
    <source>
        <dbReference type="ARBA" id="ARBA00022741"/>
    </source>
</evidence>
<dbReference type="PANTHER" id="PTHR48007:SF4">
    <property type="entry name" value="LEUCINE-RICH REPEAT RECEPTOR-LIKE PROTEIN KINASE PXC1"/>
    <property type="match status" value="1"/>
</dbReference>
<evidence type="ECO:0000259" key="12">
    <source>
        <dbReference type="Pfam" id="PF08263"/>
    </source>
</evidence>
<dbReference type="FunFam" id="3.80.10.10:FF:000101">
    <property type="entry name" value="LRR receptor-like serine/threonine-protein kinase ERECTA"/>
    <property type="match status" value="1"/>
</dbReference>
<dbReference type="InterPro" id="IPR032675">
    <property type="entry name" value="LRR_dom_sf"/>
</dbReference>
<evidence type="ECO:0000256" key="1">
    <source>
        <dbReference type="ARBA" id="ARBA00004479"/>
    </source>
</evidence>
<dbReference type="SUPFAM" id="SSF52058">
    <property type="entry name" value="L domain-like"/>
    <property type="match status" value="1"/>
</dbReference>
<keyword evidence="3" id="KW-0812">Transmembrane</keyword>
<keyword evidence="6" id="KW-0547">Nucleotide-binding</keyword>
<dbReference type="OrthoDB" id="687555at2759"/>
<dbReference type="Gene3D" id="1.10.510.10">
    <property type="entry name" value="Transferase(Phosphotransferase) domain 1"/>
    <property type="match status" value="1"/>
</dbReference>
<name>A0A5J5B306_9ASTE</name>
<dbReference type="PANTHER" id="PTHR48007">
    <property type="entry name" value="LEUCINE-RICH REPEAT RECEPTOR-LIKE PROTEIN KINASE PXC1"/>
    <property type="match status" value="1"/>
</dbReference>
<keyword evidence="11" id="KW-0325">Glycoprotein</keyword>